<dbReference type="InterPro" id="IPR029068">
    <property type="entry name" value="Glyas_Bleomycin-R_OHBP_Dase"/>
</dbReference>
<name>A0A6P2BMX1_9ACTN</name>
<dbReference type="EMBL" id="RPFW01000009">
    <property type="protein sequence ID" value="TVZ00320.1"/>
    <property type="molecule type" value="Genomic_DNA"/>
</dbReference>
<keyword evidence="3" id="KW-1185">Reference proteome</keyword>
<comment type="caution">
    <text evidence="2">The sequence shown here is derived from an EMBL/GenBank/DDBJ whole genome shotgun (WGS) entry which is preliminary data.</text>
</comment>
<gene>
    <name evidence="2" type="ORF">EAS64_37405</name>
</gene>
<evidence type="ECO:0000259" key="1">
    <source>
        <dbReference type="Pfam" id="PF18029"/>
    </source>
</evidence>
<dbReference type="InterPro" id="IPR041581">
    <property type="entry name" value="Glyoxalase_6"/>
</dbReference>
<dbReference type="PANTHER" id="PTHR35908:SF1">
    <property type="entry name" value="CONSERVED PROTEIN"/>
    <property type="match status" value="1"/>
</dbReference>
<dbReference type="RefSeq" id="WP_145861033.1">
    <property type="nucleotide sequence ID" value="NZ_RPFW01000009.1"/>
</dbReference>
<feature type="domain" description="Glyoxalase-like" evidence="1">
    <location>
        <begin position="10"/>
        <end position="112"/>
    </location>
</feature>
<evidence type="ECO:0000313" key="3">
    <source>
        <dbReference type="Proteomes" id="UP000460272"/>
    </source>
</evidence>
<reference evidence="2 3" key="1">
    <citation type="submission" date="2018-11" db="EMBL/GenBank/DDBJ databases">
        <title>Trebonia kvetii gen.nov., sp.nov., a novel acidophilic actinobacterium, and proposal of the new actinobacterial family Treboniaceae fam. nov.</title>
        <authorList>
            <person name="Rapoport D."/>
            <person name="Sagova-Mareckova M."/>
            <person name="Sedlacek I."/>
            <person name="Provaznik J."/>
            <person name="Kralova S."/>
            <person name="Pavlinic D."/>
            <person name="Benes V."/>
            <person name="Kopecky J."/>
        </authorList>
    </citation>
    <scope>NUCLEOTIDE SEQUENCE [LARGE SCALE GENOMIC DNA]</scope>
    <source>
        <strain evidence="2 3">15Tr583</strain>
    </source>
</reference>
<dbReference type="Pfam" id="PF18029">
    <property type="entry name" value="Glyoxalase_6"/>
    <property type="match status" value="2"/>
</dbReference>
<evidence type="ECO:0000313" key="2">
    <source>
        <dbReference type="EMBL" id="TVZ00320.1"/>
    </source>
</evidence>
<proteinExistence type="predicted"/>
<protein>
    <submittedName>
        <fullName evidence="2">VOC family protein</fullName>
    </submittedName>
</protein>
<dbReference type="PANTHER" id="PTHR35908">
    <property type="entry name" value="HYPOTHETICAL FUSION PROTEIN"/>
    <property type="match status" value="1"/>
</dbReference>
<accession>A0A6P2BMX1</accession>
<organism evidence="2 3">
    <name type="scientific">Trebonia kvetii</name>
    <dbReference type="NCBI Taxonomy" id="2480626"/>
    <lineage>
        <taxon>Bacteria</taxon>
        <taxon>Bacillati</taxon>
        <taxon>Actinomycetota</taxon>
        <taxon>Actinomycetes</taxon>
        <taxon>Streptosporangiales</taxon>
        <taxon>Treboniaceae</taxon>
        <taxon>Trebonia</taxon>
    </lineage>
</organism>
<dbReference type="AlphaFoldDB" id="A0A6P2BMX1"/>
<sequence>MVIPWLTVFLDFPPSSHHAGVTFWQAVTGYGLSPARGANGQFATLLPPSGDAYLRVQRVREGGGCHLDLHLDPAEPVRDVIDRMGALGGSVLHLETGLVIADSPGGFTFCLVDWHGERAVPPPLAGGAGGATRLDTLCLDVPPAEFERECAFWAAFTGQETHPAPVPGFAFLTRSPEWPIRLLLQRRDSAAPGERTRGHLDFGCTDPDAQARHLSLGARLVARQQYWTVLADPAGSEYCLIGREPI</sequence>
<dbReference type="Gene3D" id="3.10.180.10">
    <property type="entry name" value="2,3-Dihydroxybiphenyl 1,2-Dioxygenase, domain 1"/>
    <property type="match status" value="2"/>
</dbReference>
<dbReference type="OrthoDB" id="3286168at2"/>
<feature type="domain" description="Glyoxalase-like" evidence="1">
    <location>
        <begin position="137"/>
        <end position="241"/>
    </location>
</feature>
<dbReference type="Proteomes" id="UP000460272">
    <property type="component" value="Unassembled WGS sequence"/>
</dbReference>